<evidence type="ECO:0000256" key="5">
    <source>
        <dbReference type="ARBA" id="ARBA00022840"/>
    </source>
</evidence>
<dbReference type="PROSITE" id="PS00107">
    <property type="entry name" value="PROTEIN_KINASE_ATP"/>
    <property type="match status" value="1"/>
</dbReference>
<evidence type="ECO:0000259" key="8">
    <source>
        <dbReference type="PROSITE" id="PS50011"/>
    </source>
</evidence>
<evidence type="ECO:0000313" key="9">
    <source>
        <dbReference type="EMBL" id="KAL3095778.1"/>
    </source>
</evidence>
<dbReference type="PANTHER" id="PTHR11584">
    <property type="entry name" value="SERINE/THREONINE PROTEIN KINASE"/>
    <property type="match status" value="1"/>
</dbReference>
<evidence type="ECO:0000256" key="2">
    <source>
        <dbReference type="ARBA" id="ARBA00022679"/>
    </source>
</evidence>
<comment type="caution">
    <text evidence="9">The sequence shown here is derived from an EMBL/GenBank/DDBJ whole genome shotgun (WGS) entry which is preliminary data.</text>
</comment>
<dbReference type="InterPro" id="IPR017441">
    <property type="entry name" value="Protein_kinase_ATP_BS"/>
</dbReference>
<dbReference type="Pfam" id="PF00069">
    <property type="entry name" value="Pkinase"/>
    <property type="match status" value="1"/>
</dbReference>
<keyword evidence="5 6" id="KW-0067">ATP-binding</keyword>
<dbReference type="GO" id="GO:0035556">
    <property type="term" value="P:intracellular signal transduction"/>
    <property type="evidence" value="ECO:0007669"/>
    <property type="project" value="UniProtKB-ARBA"/>
</dbReference>
<dbReference type="AlphaFoldDB" id="A0ABD2JYV7"/>
<evidence type="ECO:0000256" key="4">
    <source>
        <dbReference type="ARBA" id="ARBA00022777"/>
    </source>
</evidence>
<dbReference type="EMBL" id="JBICBT010000872">
    <property type="protein sequence ID" value="KAL3095778.1"/>
    <property type="molecule type" value="Genomic_DNA"/>
</dbReference>
<keyword evidence="10" id="KW-1185">Reference proteome</keyword>
<accession>A0ABD2JYV7</accession>
<feature type="region of interest" description="Disordered" evidence="7">
    <location>
        <begin position="1"/>
        <end position="22"/>
    </location>
</feature>
<dbReference type="Gene3D" id="1.10.510.10">
    <property type="entry name" value="Transferase(Phosphotransferase) domain 1"/>
    <property type="match status" value="1"/>
</dbReference>
<organism evidence="9 10">
    <name type="scientific">Heterodera trifolii</name>
    <dbReference type="NCBI Taxonomy" id="157864"/>
    <lineage>
        <taxon>Eukaryota</taxon>
        <taxon>Metazoa</taxon>
        <taxon>Ecdysozoa</taxon>
        <taxon>Nematoda</taxon>
        <taxon>Chromadorea</taxon>
        <taxon>Rhabditida</taxon>
        <taxon>Tylenchina</taxon>
        <taxon>Tylenchomorpha</taxon>
        <taxon>Tylenchoidea</taxon>
        <taxon>Heteroderidae</taxon>
        <taxon>Heteroderinae</taxon>
        <taxon>Heterodera</taxon>
    </lineage>
</organism>
<evidence type="ECO:0000256" key="7">
    <source>
        <dbReference type="SAM" id="MobiDB-lite"/>
    </source>
</evidence>
<evidence type="ECO:0000313" key="10">
    <source>
        <dbReference type="Proteomes" id="UP001620626"/>
    </source>
</evidence>
<gene>
    <name evidence="9" type="ORF">niasHT_024074</name>
</gene>
<proteinExistence type="predicted"/>
<dbReference type="PROSITE" id="PS50011">
    <property type="entry name" value="PROTEIN_KINASE_DOM"/>
    <property type="match status" value="1"/>
</dbReference>
<protein>
    <recommendedName>
        <fullName evidence="8">Protein kinase domain-containing protein</fullName>
    </recommendedName>
</protein>
<feature type="binding site" evidence="6">
    <location>
        <position position="305"/>
    </location>
    <ligand>
        <name>ATP</name>
        <dbReference type="ChEBI" id="CHEBI:30616"/>
    </ligand>
</feature>
<keyword evidence="3 6" id="KW-0547">Nucleotide-binding</keyword>
<dbReference type="GO" id="GO:0004674">
    <property type="term" value="F:protein serine/threonine kinase activity"/>
    <property type="evidence" value="ECO:0007669"/>
    <property type="project" value="UniProtKB-KW"/>
</dbReference>
<dbReference type="SMART" id="SM00220">
    <property type="entry name" value="S_TKc"/>
    <property type="match status" value="1"/>
</dbReference>
<dbReference type="InterPro" id="IPR000719">
    <property type="entry name" value="Prot_kinase_dom"/>
</dbReference>
<dbReference type="Proteomes" id="UP001620626">
    <property type="component" value="Unassembled WGS sequence"/>
</dbReference>
<keyword evidence="2" id="KW-0808">Transferase</keyword>
<dbReference type="InterPro" id="IPR011009">
    <property type="entry name" value="Kinase-like_dom_sf"/>
</dbReference>
<feature type="region of interest" description="Disordered" evidence="7">
    <location>
        <begin position="252"/>
        <end position="271"/>
    </location>
</feature>
<feature type="domain" description="Protein kinase" evidence="8">
    <location>
        <begin position="275"/>
        <end position="533"/>
    </location>
</feature>
<dbReference type="SUPFAM" id="SSF56112">
    <property type="entry name" value="Protein kinase-like (PK-like)"/>
    <property type="match status" value="1"/>
</dbReference>
<dbReference type="PANTHER" id="PTHR11584:SF369">
    <property type="entry name" value="MITOGEN-ACTIVATED PROTEIN KINASE KINASE KINASE 19-RELATED"/>
    <property type="match status" value="1"/>
</dbReference>
<keyword evidence="1" id="KW-0723">Serine/threonine-protein kinase</keyword>
<evidence type="ECO:0000256" key="1">
    <source>
        <dbReference type="ARBA" id="ARBA00022527"/>
    </source>
</evidence>
<evidence type="ECO:0000256" key="3">
    <source>
        <dbReference type="ARBA" id="ARBA00022741"/>
    </source>
</evidence>
<dbReference type="Gene3D" id="3.10.20.90">
    <property type="entry name" value="Phosphatidylinositol 3-kinase Catalytic Subunit, Chain A, domain 1"/>
    <property type="match status" value="1"/>
</dbReference>
<keyword evidence="4" id="KW-0418">Kinase</keyword>
<reference evidence="9 10" key="1">
    <citation type="submission" date="2024-10" db="EMBL/GenBank/DDBJ databases">
        <authorList>
            <person name="Kim D."/>
        </authorList>
    </citation>
    <scope>NUCLEOTIDE SEQUENCE [LARGE SCALE GENOMIC DNA]</scope>
    <source>
        <strain evidence="9">BH-2024</strain>
    </source>
</reference>
<dbReference type="GO" id="GO:0005524">
    <property type="term" value="F:ATP binding"/>
    <property type="evidence" value="ECO:0007669"/>
    <property type="project" value="UniProtKB-UniRule"/>
</dbReference>
<feature type="region of interest" description="Disordered" evidence="7">
    <location>
        <begin position="166"/>
        <end position="204"/>
    </location>
</feature>
<name>A0ABD2JYV7_9BILA</name>
<evidence type="ECO:0000256" key="6">
    <source>
        <dbReference type="PROSITE-ProRule" id="PRU10141"/>
    </source>
</evidence>
<sequence>MEKPDSKRLNVPPRLDIGGGKRGEENFQKIVDGRMEGVRTFRRNTGTNVKPKDTAAAVVPAMSAAASEADLRNDLMRLIIGEEHLLKIKAQYLDERTALNLRRPVNYIELEQYFQNKYGRLLNFYYTTSTRELMIQIHNQQDLDQVIQLHESTGGNQRRMRLILSQKRDQPAQIGSLSDQQRPPPSSPSPLGIHRNPPHPNCCNGRVAGNRNIVEAPLSSCSSSVWSLLSGGGGGTTSTATTPPLMDRWAEEEEEGTTAHGQSRPAPIRAPPATWREGRCLGRGAFGQVFVCLNVDTGEQLVVKKVPLGHTNSRHRQRVLATLENELNALGSLRHPHIVNYLGVVQRKDCVHIFMELMAGGSLKDQISEYGALGEPVTVRFTAQILDGLAYLHARDIVHRDIKPANILRHTHAHVKIADFGAAKFLQAICSDQGIDIQGTPYYTAPEILRADNCRQFEPRSDIWSVGITVSKCNNIVCIDPAAVHLRIVFARPDLNALPDGLSTALHASIETMLNGEPDQRPQAAELLKMPPFCDLREMP</sequence>
<dbReference type="SUPFAM" id="SSF54277">
    <property type="entry name" value="CAD &amp; PB1 domains"/>
    <property type="match status" value="1"/>
</dbReference>